<keyword evidence="3" id="KW-0378">Hydrolase</keyword>
<evidence type="ECO:0000256" key="2">
    <source>
        <dbReference type="ARBA" id="ARBA00011901"/>
    </source>
</evidence>
<dbReference type="Gene3D" id="3.40.630.40">
    <property type="entry name" value="Zn-dependent exopeptidases"/>
    <property type="match status" value="1"/>
</dbReference>
<dbReference type="PANTHER" id="PTHR30404">
    <property type="entry name" value="N-ACETYLMURAMOYL-L-ALANINE AMIDASE"/>
    <property type="match status" value="1"/>
</dbReference>
<evidence type="ECO:0000259" key="4">
    <source>
        <dbReference type="SMART" id="SM00646"/>
    </source>
</evidence>
<proteinExistence type="predicted"/>
<accession>A0ABT1LGV5</accession>
<reference evidence="5 6" key="1">
    <citation type="submission" date="2022-07" db="EMBL/GenBank/DDBJ databases">
        <authorList>
            <person name="Li W.-J."/>
            <person name="Deng Q.-Q."/>
        </authorList>
    </citation>
    <scope>NUCLEOTIDE SEQUENCE [LARGE SCALE GENOMIC DNA]</scope>
    <source>
        <strain evidence="5 6">SYSU M60028</strain>
    </source>
</reference>
<dbReference type="SUPFAM" id="SSF53187">
    <property type="entry name" value="Zn-dependent exopeptidases"/>
    <property type="match status" value="1"/>
</dbReference>
<protein>
    <recommendedName>
        <fullName evidence="2">N-acetylmuramoyl-L-alanine amidase</fullName>
        <ecNumber evidence="2">3.5.1.28</ecNumber>
    </recommendedName>
</protein>
<name>A0ABT1LGV5_9HYPH</name>
<dbReference type="RefSeq" id="WP_254743054.1">
    <property type="nucleotide sequence ID" value="NZ_JANCLU010000012.1"/>
</dbReference>
<dbReference type="CDD" id="cd02696">
    <property type="entry name" value="MurNAc-LAA"/>
    <property type="match status" value="1"/>
</dbReference>
<comment type="catalytic activity">
    <reaction evidence="1">
        <text>Hydrolyzes the link between N-acetylmuramoyl residues and L-amino acid residues in certain cell-wall glycopeptides.</text>
        <dbReference type="EC" id="3.5.1.28"/>
    </reaction>
</comment>
<dbReference type="InterPro" id="IPR050695">
    <property type="entry name" value="N-acetylmuramoyl_amidase_3"/>
</dbReference>
<evidence type="ECO:0000313" key="5">
    <source>
        <dbReference type="EMBL" id="MCP8939483.1"/>
    </source>
</evidence>
<feature type="domain" description="MurNAc-LAA" evidence="4">
    <location>
        <begin position="265"/>
        <end position="420"/>
    </location>
</feature>
<evidence type="ECO:0000256" key="1">
    <source>
        <dbReference type="ARBA" id="ARBA00001561"/>
    </source>
</evidence>
<dbReference type="PANTHER" id="PTHR30404:SF0">
    <property type="entry name" value="N-ACETYLMURAMOYL-L-ALANINE AMIDASE AMIC"/>
    <property type="match status" value="1"/>
</dbReference>
<dbReference type="SMART" id="SM00646">
    <property type="entry name" value="Ami_3"/>
    <property type="match status" value="1"/>
</dbReference>
<dbReference type="InterPro" id="IPR021731">
    <property type="entry name" value="AMIN_dom"/>
</dbReference>
<dbReference type="Proteomes" id="UP001205890">
    <property type="component" value="Unassembled WGS sequence"/>
</dbReference>
<organism evidence="5 6">
    <name type="scientific">Alsobacter ponti</name>
    <dbReference type="NCBI Taxonomy" id="2962936"/>
    <lineage>
        <taxon>Bacteria</taxon>
        <taxon>Pseudomonadati</taxon>
        <taxon>Pseudomonadota</taxon>
        <taxon>Alphaproteobacteria</taxon>
        <taxon>Hyphomicrobiales</taxon>
        <taxon>Alsobacteraceae</taxon>
        <taxon>Alsobacter</taxon>
    </lineage>
</organism>
<dbReference type="Gene3D" id="2.60.40.3500">
    <property type="match status" value="1"/>
</dbReference>
<evidence type="ECO:0000313" key="6">
    <source>
        <dbReference type="Proteomes" id="UP001205890"/>
    </source>
</evidence>
<gene>
    <name evidence="5" type="ORF">NK718_13235</name>
</gene>
<dbReference type="EC" id="3.5.1.28" evidence="2"/>
<keyword evidence="6" id="KW-1185">Reference proteome</keyword>
<evidence type="ECO:0000256" key="3">
    <source>
        <dbReference type="ARBA" id="ARBA00022801"/>
    </source>
</evidence>
<comment type="caution">
    <text evidence="5">The sequence shown here is derived from an EMBL/GenBank/DDBJ whole genome shotgun (WGS) entry which is preliminary data.</text>
</comment>
<dbReference type="Pfam" id="PF11741">
    <property type="entry name" value="AMIN"/>
    <property type="match status" value="1"/>
</dbReference>
<sequence length="434" mass="45484">MPMIGPLRRRSGEGSKRPGVAAWRLVALAAALCAAPGLALAGSATPRQTAQTATAAPPPGAGIPGALDAQLAADATQARLSFTVTAPLEPRVSVLEKPDRIVLDLPEVNFPAPLDLGRKGRGLVKSLRYGMVAPGRSRIVIELASPALPGEARNEPAAGGALSFSIELRKTDREAYSRQAVAALPPLPQSAAPKPAPAGDRRPVVVLDPGHGGIDTGAIGIAQTIEKDVALAFTRELRDKLEKSGLVRVVMTRDGDSFVSLGERVRMAQAQQASLFVSIHADTLTVSPEVRGLTVYTNSDRASDAEAARLAESENLADSAVGLALPETYEDIAGILGDLTVRETRNFSHLFARTLLGQLDGASRLNKNPARSAGFVVLRAPDVPSVLVELGYLSSKSDVELLKTAAWRDKASDAIAAAVISFLAPRLAHQETSN</sequence>
<dbReference type="EMBL" id="JANCLU010000012">
    <property type="protein sequence ID" value="MCP8939483.1"/>
    <property type="molecule type" value="Genomic_DNA"/>
</dbReference>
<dbReference type="Pfam" id="PF01520">
    <property type="entry name" value="Amidase_3"/>
    <property type="match status" value="1"/>
</dbReference>
<dbReference type="InterPro" id="IPR002508">
    <property type="entry name" value="MurNAc-LAA_cat"/>
</dbReference>